<sequence>MTRLLPNVSGVGVRVVIESAYDRIFRILVLSIGLGSVVFTLLGLPGVIEQHYYLHPAFSILAITIYLGLPPLMATIAFRAPVRVLRVLAVTQATSAVVFLALWKPSMVSEYLPGDRIPWIINIITISACVAGLVLRPVVAWLFLIVLAAESGVVRFLAYSSDDASLAFQDAVMITLISGVMLSLIILALRAGRDQDAAAAKAHDAVARVATVQTLESQRARYQAFMHDDVLATLHAASRNVPGTMELTQRSAQLALDKLDEFRDGTPTHSQFTAEELESHLRSSAQRSGHELEVISRADASSLTIPVDTGDALAEALAEALRNSVRHADWPDGRPVTRRAQATFRPAGVDIEISDDGRGFLARRVGLDRLGIRVSILKRVNSQTGGFASVDSSRGHGTTVRLSWTAEGAYGAE</sequence>
<dbReference type="Gene3D" id="3.30.565.10">
    <property type="entry name" value="Histidine kinase-like ATPase, C-terminal domain"/>
    <property type="match status" value="1"/>
</dbReference>
<proteinExistence type="predicted"/>
<keyword evidence="3" id="KW-0067">ATP-binding</keyword>
<evidence type="ECO:0000259" key="2">
    <source>
        <dbReference type="Pfam" id="PF02518"/>
    </source>
</evidence>
<keyword evidence="1" id="KW-0812">Transmembrane</keyword>
<evidence type="ECO:0000313" key="4">
    <source>
        <dbReference type="Proteomes" id="UP000294194"/>
    </source>
</evidence>
<comment type="caution">
    <text evidence="3">The sequence shown here is derived from an EMBL/GenBank/DDBJ whole genome shotgun (WGS) entry which is preliminary data.</text>
</comment>
<feature type="domain" description="Histidine kinase/HSP90-like ATPase" evidence="2">
    <location>
        <begin position="311"/>
        <end position="404"/>
    </location>
</feature>
<accession>A0A4Q9GVY9</accession>
<dbReference type="AlphaFoldDB" id="A0A4Q9GVY9"/>
<name>A0A4Q9GVY9_9MICO</name>
<evidence type="ECO:0000313" key="3">
    <source>
        <dbReference type="EMBL" id="TBN58444.1"/>
    </source>
</evidence>
<reference evidence="4" key="1">
    <citation type="submission" date="2019-02" db="EMBL/GenBank/DDBJ databases">
        <title>Glaciihabitans arcticus sp. nov., a psychrotolerant bacterium isolated from polar soil.</title>
        <authorList>
            <person name="Dahal R.H."/>
        </authorList>
    </citation>
    <scope>NUCLEOTIDE SEQUENCE [LARGE SCALE GENOMIC DNA]</scope>
    <source>
        <strain evidence="4">RP-3-7</strain>
    </source>
</reference>
<feature type="transmembrane region" description="Helical" evidence="1">
    <location>
        <begin position="171"/>
        <end position="189"/>
    </location>
</feature>
<feature type="transmembrane region" description="Helical" evidence="1">
    <location>
        <begin position="24"/>
        <end position="47"/>
    </location>
</feature>
<evidence type="ECO:0000256" key="1">
    <source>
        <dbReference type="SAM" id="Phobius"/>
    </source>
</evidence>
<keyword evidence="4" id="KW-1185">Reference proteome</keyword>
<feature type="transmembrane region" description="Helical" evidence="1">
    <location>
        <begin position="53"/>
        <end position="72"/>
    </location>
</feature>
<keyword evidence="3" id="KW-0547">Nucleotide-binding</keyword>
<gene>
    <name evidence="3" type="ORF">EYE40_14160</name>
</gene>
<dbReference type="EMBL" id="SISG01000001">
    <property type="protein sequence ID" value="TBN58444.1"/>
    <property type="molecule type" value="Genomic_DNA"/>
</dbReference>
<protein>
    <submittedName>
        <fullName evidence="3">ATP-binding protein</fullName>
    </submittedName>
</protein>
<feature type="transmembrane region" description="Helical" evidence="1">
    <location>
        <begin position="140"/>
        <end position="159"/>
    </location>
</feature>
<dbReference type="InterPro" id="IPR036890">
    <property type="entry name" value="HATPase_C_sf"/>
</dbReference>
<keyword evidence="1" id="KW-1133">Transmembrane helix</keyword>
<organism evidence="3 4">
    <name type="scientific">Glaciihabitans arcticus</name>
    <dbReference type="NCBI Taxonomy" id="2668039"/>
    <lineage>
        <taxon>Bacteria</taxon>
        <taxon>Bacillati</taxon>
        <taxon>Actinomycetota</taxon>
        <taxon>Actinomycetes</taxon>
        <taxon>Micrococcales</taxon>
        <taxon>Microbacteriaceae</taxon>
        <taxon>Glaciihabitans</taxon>
    </lineage>
</organism>
<dbReference type="Pfam" id="PF02518">
    <property type="entry name" value="HATPase_c"/>
    <property type="match status" value="1"/>
</dbReference>
<feature type="transmembrane region" description="Helical" evidence="1">
    <location>
        <begin position="116"/>
        <end position="135"/>
    </location>
</feature>
<feature type="transmembrane region" description="Helical" evidence="1">
    <location>
        <begin position="84"/>
        <end position="104"/>
    </location>
</feature>
<dbReference type="Proteomes" id="UP000294194">
    <property type="component" value="Unassembled WGS sequence"/>
</dbReference>
<dbReference type="RefSeq" id="WP_130982622.1">
    <property type="nucleotide sequence ID" value="NZ_SISG01000001.1"/>
</dbReference>
<dbReference type="InterPro" id="IPR003594">
    <property type="entry name" value="HATPase_dom"/>
</dbReference>
<dbReference type="SUPFAM" id="SSF55874">
    <property type="entry name" value="ATPase domain of HSP90 chaperone/DNA topoisomerase II/histidine kinase"/>
    <property type="match status" value="1"/>
</dbReference>
<keyword evidence="1" id="KW-0472">Membrane</keyword>
<dbReference type="GO" id="GO:0005524">
    <property type="term" value="F:ATP binding"/>
    <property type="evidence" value="ECO:0007669"/>
    <property type="project" value="UniProtKB-KW"/>
</dbReference>